<gene>
    <name evidence="2" type="primary">93</name>
    <name evidence="2" type="ORF">WINTERMUTE_93</name>
</gene>
<evidence type="ECO:0000313" key="3">
    <source>
        <dbReference type="Proteomes" id="UP000222356"/>
    </source>
</evidence>
<reference evidence="2 3" key="1">
    <citation type="submission" date="2017-05" db="EMBL/GenBank/DDBJ databases">
        <authorList>
            <person name="Pasqualucci B.A."/>
            <person name="Edgington N.P."/>
            <person name="Stoner T.H."/>
            <person name="Garlena R.A."/>
            <person name="Russell D.A."/>
            <person name="Pope W.H."/>
            <person name="Jacobs-Sera D."/>
            <person name="Hatfull G.F."/>
        </authorList>
    </citation>
    <scope>NUCLEOTIDE SEQUENCE [LARGE SCALE GENOMIC DNA]</scope>
</reference>
<feature type="compositionally biased region" description="Acidic residues" evidence="1">
    <location>
        <begin position="9"/>
        <end position="23"/>
    </location>
</feature>
<evidence type="ECO:0000256" key="1">
    <source>
        <dbReference type="SAM" id="MobiDB-lite"/>
    </source>
</evidence>
<feature type="region of interest" description="Disordered" evidence="1">
    <location>
        <begin position="1"/>
        <end position="70"/>
    </location>
</feature>
<dbReference type="Proteomes" id="UP000222356">
    <property type="component" value="Segment"/>
</dbReference>
<sequence length="70" mass="7775">MSASAFDPAADDEDRVDGELDEAPADRSPTENPPSSHVDSPTRPPELFIPAKPFEPPTGHVRTKYEPFRW</sequence>
<evidence type="ECO:0000313" key="2">
    <source>
        <dbReference type="EMBL" id="ASR87800.1"/>
    </source>
</evidence>
<dbReference type="EMBL" id="MF140435">
    <property type="protein sequence ID" value="ASR87800.1"/>
    <property type="molecule type" value="Genomic_DNA"/>
</dbReference>
<name>A0A222ZUV6_9CAUD</name>
<protein>
    <submittedName>
        <fullName evidence="2">Uncharacterized protein</fullName>
    </submittedName>
</protein>
<proteinExistence type="predicted"/>
<organism evidence="2 3">
    <name type="scientific">Mycobacterium phage Wintermute</name>
    <dbReference type="NCBI Taxonomy" id="2015891"/>
    <lineage>
        <taxon>Viruses</taxon>
        <taxon>Duplodnaviria</taxon>
        <taxon>Heunggongvirae</taxon>
        <taxon>Uroviricota</taxon>
        <taxon>Caudoviricetes</taxon>
        <taxon>Weiservirinae</taxon>
        <taxon>Fionnbharthvirus</taxon>
        <taxon>Fionnbharthvirus fionnbharth</taxon>
    </lineage>
</organism>
<accession>A0A222ZUV6</accession>